<dbReference type="Proteomes" id="UP001633002">
    <property type="component" value="Unassembled WGS sequence"/>
</dbReference>
<gene>
    <name evidence="2" type="ORF">R1sor_018754</name>
</gene>
<feature type="compositionally biased region" description="Low complexity" evidence="1">
    <location>
        <begin position="781"/>
        <end position="794"/>
    </location>
</feature>
<feature type="compositionally biased region" description="Basic and acidic residues" evidence="1">
    <location>
        <begin position="714"/>
        <end position="723"/>
    </location>
</feature>
<feature type="region of interest" description="Disordered" evidence="1">
    <location>
        <begin position="1"/>
        <end position="83"/>
    </location>
</feature>
<feature type="compositionally biased region" description="Polar residues" evidence="1">
    <location>
        <begin position="736"/>
        <end position="745"/>
    </location>
</feature>
<dbReference type="EMBL" id="JBJQOH010000001">
    <property type="protein sequence ID" value="KAL3700732.1"/>
    <property type="molecule type" value="Genomic_DNA"/>
</dbReference>
<organism evidence="2 3">
    <name type="scientific">Riccia sorocarpa</name>
    <dbReference type="NCBI Taxonomy" id="122646"/>
    <lineage>
        <taxon>Eukaryota</taxon>
        <taxon>Viridiplantae</taxon>
        <taxon>Streptophyta</taxon>
        <taxon>Embryophyta</taxon>
        <taxon>Marchantiophyta</taxon>
        <taxon>Marchantiopsida</taxon>
        <taxon>Marchantiidae</taxon>
        <taxon>Marchantiales</taxon>
        <taxon>Ricciaceae</taxon>
        <taxon>Riccia</taxon>
    </lineage>
</organism>
<feature type="compositionally biased region" description="Basic and acidic residues" evidence="1">
    <location>
        <begin position="690"/>
        <end position="702"/>
    </location>
</feature>
<protein>
    <submittedName>
        <fullName evidence="2">Uncharacterized protein</fullName>
    </submittedName>
</protein>
<evidence type="ECO:0000256" key="1">
    <source>
        <dbReference type="SAM" id="MobiDB-lite"/>
    </source>
</evidence>
<feature type="compositionally biased region" description="Polar residues" evidence="1">
    <location>
        <begin position="61"/>
        <end position="75"/>
    </location>
</feature>
<feature type="compositionally biased region" description="Basic and acidic residues" evidence="1">
    <location>
        <begin position="809"/>
        <end position="819"/>
    </location>
</feature>
<name>A0ABD3IDA8_9MARC</name>
<dbReference type="AlphaFoldDB" id="A0ABD3IDA8"/>
<accession>A0ABD3IDA8</accession>
<feature type="region of interest" description="Disordered" evidence="1">
    <location>
        <begin position="688"/>
        <end position="819"/>
    </location>
</feature>
<evidence type="ECO:0000313" key="2">
    <source>
        <dbReference type="EMBL" id="KAL3700732.1"/>
    </source>
</evidence>
<evidence type="ECO:0000313" key="3">
    <source>
        <dbReference type="Proteomes" id="UP001633002"/>
    </source>
</evidence>
<keyword evidence="3" id="KW-1185">Reference proteome</keyword>
<proteinExistence type="predicted"/>
<sequence>MADAVESSDPYEMVDTVLQELEPGVTPSDSISTPAELADDPGPVSQTPAAGKIQPKRGNTAKKNGGSSSTVSPLTTRARARQKAGLDKVEEAAIDTIEELVTDSEVDRSDTNARRALWGGDMTTSRKEPGGAFVNIISTYTMTFGGKPTLRVPLCRLVPYLRVRNFQNTSVMTKALKRSFETHCYMENGAGFHICPFDETGNYIDVTDADKEKWDDLWRMESEAFDAECRSVPEYAPLVGRKFYTWDGNHRVITWMDVSMSPEKTTKRPWHPRVRCVIMIPPVRVYKQIEVAMHNLNASSHATVQYDWIQDAERCLQVLSSPLIDYKEMIGDDVYEEFEKTRPKSTGNKAWYHANMTAMAAAYILSFAEVTVAKESFNLIEEAEEKKQGKSLTAKQKKDLWDLKVKEVCGTWYNAVFKYATIVNPNLGPEFLSTVRKLHNLLSKQPKAEREVVYNVGVDRVKAFAAAGIHKDLKLELLKAHYSNAATKAKYHHPLANDIEIDIRPWLAQWSLWSNLEVISQDLAEKCLKIVLSAEFTLEDLADRLDEELTNFIAYFTDVRDTHWEKIWYPVDERQDVEVNIRKSKRIVFRYFVWHKQSVKAPSCFSLWSEPASTYSMFTEKDNLCRSVSNLSKWELQNSPWWLEQRCADNEITFVADAEEICWESIKKEEDPYQVAKGKIAEADAAEQAEEAKSLEPNRKLEGLVLDTSRTKKQREGKQKMAADEDEGGTEAGTPTAKTGETKNPGSGRSSKTKSKGPKEEKARKSRRKKGEEEEVGPSHTETVTETAAETAAETAEEEAIPVAESAPPEERQPKRQKK</sequence>
<reference evidence="2 3" key="1">
    <citation type="submission" date="2024-09" db="EMBL/GenBank/DDBJ databases">
        <title>Chromosome-scale assembly of Riccia sorocarpa.</title>
        <authorList>
            <person name="Paukszto L."/>
        </authorList>
    </citation>
    <scope>NUCLEOTIDE SEQUENCE [LARGE SCALE GENOMIC DNA]</scope>
    <source>
        <strain evidence="2">LP-2024</strain>
        <tissue evidence="2">Aerial parts of the thallus</tissue>
    </source>
</reference>
<comment type="caution">
    <text evidence="2">The sequence shown here is derived from an EMBL/GenBank/DDBJ whole genome shotgun (WGS) entry which is preliminary data.</text>
</comment>